<dbReference type="RefSeq" id="WP_182583074.1">
    <property type="nucleotide sequence ID" value="NZ_JABVCQ010000008.1"/>
</dbReference>
<evidence type="ECO:0008006" key="3">
    <source>
        <dbReference type="Google" id="ProtNLM"/>
    </source>
</evidence>
<organism evidence="1 2">
    <name type="scientific">Thiospirillum jenense</name>
    <dbReference type="NCBI Taxonomy" id="1653858"/>
    <lineage>
        <taxon>Bacteria</taxon>
        <taxon>Pseudomonadati</taxon>
        <taxon>Pseudomonadota</taxon>
        <taxon>Gammaproteobacteria</taxon>
        <taxon>Chromatiales</taxon>
        <taxon>Chromatiaceae</taxon>
        <taxon>Thiospirillum</taxon>
    </lineage>
</organism>
<proteinExistence type="predicted"/>
<reference evidence="1 2" key="1">
    <citation type="journal article" date="2020" name="Arch. Microbiol.">
        <title>The genome sequence of the giant phototrophic gammaproteobacterium Thiospirillum jenense gives insight into its physiological properties and phylogenetic relationships.</title>
        <authorList>
            <person name="Imhoff J.F."/>
            <person name="Meyer T.E."/>
            <person name="Kyndt J.A."/>
        </authorList>
    </citation>
    <scope>NUCLEOTIDE SEQUENCE [LARGE SCALE GENOMIC DNA]</scope>
    <source>
        <strain evidence="1 2">DSM 216</strain>
    </source>
</reference>
<name>A0A839HEX5_9GAMM</name>
<accession>A0A839HEX5</accession>
<protein>
    <recommendedName>
        <fullName evidence="3">CopG family transcriptional regulator</fullName>
    </recommendedName>
</protein>
<evidence type="ECO:0000313" key="2">
    <source>
        <dbReference type="Proteomes" id="UP000548632"/>
    </source>
</evidence>
<dbReference type="EMBL" id="JABVCQ010000008">
    <property type="protein sequence ID" value="MBB1125579.1"/>
    <property type="molecule type" value="Genomic_DNA"/>
</dbReference>
<dbReference type="Proteomes" id="UP000548632">
    <property type="component" value="Unassembled WGS sequence"/>
</dbReference>
<dbReference type="AlphaFoldDB" id="A0A839HEX5"/>
<keyword evidence="2" id="KW-1185">Reference proteome</keyword>
<gene>
    <name evidence="1" type="ORF">HUK38_04945</name>
</gene>
<sequence length="98" mass="11107">MTIPNHIKTRLSKERPMTTVTLRVPEDVVSSLQEMAALKGLADYHSLLKWYISNGLRQDEERYLFGQRARFIAALKKHGVPAAVIDAAVLETNIEPFE</sequence>
<comment type="caution">
    <text evidence="1">The sequence shown here is derived from an EMBL/GenBank/DDBJ whole genome shotgun (WGS) entry which is preliminary data.</text>
</comment>
<evidence type="ECO:0000313" key="1">
    <source>
        <dbReference type="EMBL" id="MBB1125579.1"/>
    </source>
</evidence>